<dbReference type="PROSITE" id="PS00150">
    <property type="entry name" value="ACYLPHOSPHATASE_1"/>
    <property type="match status" value="1"/>
</dbReference>
<dbReference type="SUPFAM" id="SSF55821">
    <property type="entry name" value="YrdC/RibB"/>
    <property type="match status" value="1"/>
</dbReference>
<keyword evidence="6" id="KW-0862">Zinc</keyword>
<dbReference type="InterPro" id="IPR006070">
    <property type="entry name" value="Sua5-like_dom"/>
</dbReference>
<comment type="function">
    <text evidence="9">Involved in the maturation of [NiFe] hydrogenases. Along with HypE, it catalyzes the synthesis of the CN ligands of the active site iron of [NiFe]-hydrogenases. HypF functions as a carbamoyl transferase using carbamoylphosphate as a substrate and transferring the carboxamido moiety in an ATP-dependent reaction to the thiolate of the C-terminal cysteine of HypE yielding a protein-S-carboxamide.</text>
</comment>
<proteinExistence type="inferred from homology"/>
<dbReference type="Pfam" id="PF22521">
    <property type="entry name" value="HypF_C_2"/>
    <property type="match status" value="1"/>
</dbReference>
<dbReference type="InterPro" id="IPR004421">
    <property type="entry name" value="Carbamoyltransferase_HypF"/>
</dbReference>
<dbReference type="InterPro" id="IPR051060">
    <property type="entry name" value="Carbamoyltrans_HypF-like"/>
</dbReference>
<dbReference type="Pfam" id="PF17788">
    <property type="entry name" value="HypF_C"/>
    <property type="match status" value="1"/>
</dbReference>
<dbReference type="RefSeq" id="WP_043491039.1">
    <property type="nucleotide sequence ID" value="NZ_JMPK01000028.1"/>
</dbReference>
<evidence type="ECO:0000259" key="11">
    <source>
        <dbReference type="PROSITE" id="PS51160"/>
    </source>
</evidence>
<reference evidence="14" key="1">
    <citation type="submission" date="2014-05" db="EMBL/GenBank/DDBJ databases">
        <title>ATOL: Assembling a taxonomically balanced genome-scale reconstruction of the evolutionary history of the Enterobacteriaceae.</title>
        <authorList>
            <person name="Plunkett G. III"/>
            <person name="Neeno-Eckwall E.C."/>
            <person name="Glasner J.D."/>
            <person name="Perna N.T."/>
        </authorList>
    </citation>
    <scope>NUCLEOTIDE SEQUENCE [LARGE SCALE GENOMIC DNA]</scope>
    <source>
        <strain evidence="14">ATCC 13337</strain>
    </source>
</reference>
<keyword evidence="4" id="KW-0479">Metal-binding</keyword>
<dbReference type="InterPro" id="IPR041440">
    <property type="entry name" value="HypF_C"/>
</dbReference>
<keyword evidence="3" id="KW-0436">Ligase</keyword>
<dbReference type="InterPro" id="IPR017945">
    <property type="entry name" value="DHBP_synth_RibB-like_a/b_dom"/>
</dbReference>
<evidence type="ECO:0000256" key="8">
    <source>
        <dbReference type="ARBA" id="ARBA00072168"/>
    </source>
</evidence>
<gene>
    <name evidence="13" type="primary">hypF</name>
    <name evidence="13" type="ORF">GHAL_1485</name>
</gene>
<dbReference type="Gene3D" id="3.30.420.360">
    <property type="match status" value="1"/>
</dbReference>
<evidence type="ECO:0000256" key="7">
    <source>
        <dbReference type="ARBA" id="ARBA00048220"/>
    </source>
</evidence>
<protein>
    <recommendedName>
        <fullName evidence="8 9">Carbamoyltransferase HypF</fullName>
        <ecNumber evidence="9">6.2.-.-</ecNumber>
    </recommendedName>
</protein>
<dbReference type="PANTHER" id="PTHR42959">
    <property type="entry name" value="CARBAMOYLTRANSFERASE"/>
    <property type="match status" value="1"/>
</dbReference>
<dbReference type="GO" id="GO:0016743">
    <property type="term" value="F:carboxyl- or carbamoyltransferase activity"/>
    <property type="evidence" value="ECO:0007669"/>
    <property type="project" value="UniProtKB-UniRule"/>
</dbReference>
<name>A0ABD3ZIS1_HAFAL</name>
<dbReference type="Gene3D" id="3.30.420.40">
    <property type="match status" value="1"/>
</dbReference>
<dbReference type="InterPro" id="IPR036046">
    <property type="entry name" value="Acylphosphatase-like_dom_sf"/>
</dbReference>
<evidence type="ECO:0000256" key="2">
    <source>
        <dbReference type="ARBA" id="ARBA00008097"/>
    </source>
</evidence>
<evidence type="ECO:0000256" key="3">
    <source>
        <dbReference type="ARBA" id="ARBA00022598"/>
    </source>
</evidence>
<dbReference type="NCBIfam" id="TIGR00143">
    <property type="entry name" value="hypF"/>
    <property type="match status" value="1"/>
</dbReference>
<dbReference type="SUPFAM" id="SSF53067">
    <property type="entry name" value="Actin-like ATPase domain"/>
    <property type="match status" value="1"/>
</dbReference>
<keyword evidence="10" id="KW-0378">Hydrolase</keyword>
<organism evidence="13 14">
    <name type="scientific">Hafnia alvei ATCC 13337</name>
    <dbReference type="NCBI Taxonomy" id="910996"/>
    <lineage>
        <taxon>Bacteria</taxon>
        <taxon>Pseudomonadati</taxon>
        <taxon>Pseudomonadota</taxon>
        <taxon>Gammaproteobacteria</taxon>
        <taxon>Enterobacterales</taxon>
        <taxon>Hafniaceae</taxon>
        <taxon>Hafnia</taxon>
    </lineage>
</organism>
<dbReference type="PROSITE" id="PS51160">
    <property type="entry name" value="ACYLPHOSPHATASE_3"/>
    <property type="match status" value="1"/>
</dbReference>
<dbReference type="Proteomes" id="UP000028605">
    <property type="component" value="Unassembled WGS sequence"/>
</dbReference>
<evidence type="ECO:0000256" key="1">
    <source>
        <dbReference type="ARBA" id="ARBA00004711"/>
    </source>
</evidence>
<dbReference type="Pfam" id="PF00708">
    <property type="entry name" value="Acylphosphatase"/>
    <property type="match status" value="1"/>
</dbReference>
<dbReference type="GO" id="GO:0003998">
    <property type="term" value="F:acylphosphatase activity"/>
    <property type="evidence" value="ECO:0007669"/>
    <property type="project" value="UniProtKB-EC"/>
</dbReference>
<dbReference type="GO" id="GO:0016874">
    <property type="term" value="F:ligase activity"/>
    <property type="evidence" value="ECO:0007669"/>
    <property type="project" value="UniProtKB-UniRule"/>
</dbReference>
<dbReference type="PROSITE" id="PS51163">
    <property type="entry name" value="YRDC"/>
    <property type="match status" value="1"/>
</dbReference>
<dbReference type="FunFam" id="3.30.420.40:FF:000124">
    <property type="entry name" value="Carbamoyltransferase HypF"/>
    <property type="match status" value="1"/>
</dbReference>
<accession>A0ABD3ZIS1</accession>
<dbReference type="InterPro" id="IPR001792">
    <property type="entry name" value="Acylphosphatase-like_dom"/>
</dbReference>
<evidence type="ECO:0000256" key="9">
    <source>
        <dbReference type="PIRNR" id="PIRNR006256"/>
    </source>
</evidence>
<comment type="caution">
    <text evidence="13">The sequence shown here is derived from an EMBL/GenBank/DDBJ whole genome shotgun (WGS) entry which is preliminary data.</text>
</comment>
<dbReference type="PIRSF" id="PIRSF006256">
    <property type="entry name" value="CMPcnvr_hdrg_mat"/>
    <property type="match status" value="1"/>
</dbReference>
<dbReference type="EMBL" id="JMPK01000028">
    <property type="protein sequence ID" value="KFC88410.1"/>
    <property type="molecule type" value="Genomic_DNA"/>
</dbReference>
<comment type="pathway">
    <text evidence="1 9">Protein modification; [NiFe] hydrogenase maturation.</text>
</comment>
<sequence length="768" mass="84706">MSHNAILLRVKGKVQGVGFRPFVWQLAQRLKLQGEVSNDAQGVLIALRLPADIAHFCHLLRQECPPLARIDTISKQEWLGGELPHEFCIIESGQGQMDTQIVPDAATCPECLREMNDPANRRFGYPFINCTHCGPRFTIIQRMPYDRPFTAMAVFPLCPTCDQEYRNPANRRFHAQPTACAACGPHLWSCNSAGGQPFMGAHAWKEVVDVLLNGGIAAIKGIGGFHLACDASNPHAIQLLRQRKHRPAKPLAVMLPNESWVRAYCRDNVADNLLKLLSRPAAPIVLLQKSTLVLDEIAPQLDEVGVMLPSNPVHHLLMQKMGRPLVMTSGNANGLPPALSNSQALHDLADIADIWLLHNRDIIQRVDDSVIRWQPHGSEMLRRSRGYVPDAIDLPESFQSLPAVAAVGGDLKNTFCLLKGNRAVLSQHLGDLSDERVQQQFNQTWTLLHQIYQFSSEAIACDMHPAYVSTQFAQQQAQELNLECLPIQHHHAHLAACMVEHGIPLDTPPLIGLALDGIGIGFGADNTLWGGECLRVDYRQMQRLGGLPAVALAGGDLAARQPWRNLLAQLLRFVPNWQSYPEAKFILSHPWQVLQRAIERGLNSPLASSTGRLFDAAAAALGICPEAISFEGEAACRLEALAQQAQERHPPVSLPLDAHNNLDMATFWQQWLRWQATPEDRAYAFHYALAHGLADLVRVHANVENCRTIVMAGGVLHNRLLRQLLQQNLAEFTLLLPQALPAGDGALALGQAVIAAAQRWDARAIAKA</sequence>
<dbReference type="Gene3D" id="3.30.110.120">
    <property type="match status" value="1"/>
</dbReference>
<dbReference type="GO" id="GO:0008270">
    <property type="term" value="F:zinc ion binding"/>
    <property type="evidence" value="ECO:0007669"/>
    <property type="project" value="UniProtKB-KW"/>
</dbReference>
<evidence type="ECO:0000313" key="14">
    <source>
        <dbReference type="Proteomes" id="UP000028605"/>
    </source>
</evidence>
<dbReference type="SUPFAM" id="SSF54975">
    <property type="entry name" value="Acylphosphatase/BLUF domain-like"/>
    <property type="match status" value="1"/>
</dbReference>
<dbReference type="InterPro" id="IPR011125">
    <property type="entry name" value="Znf_HypF"/>
</dbReference>
<dbReference type="InterPro" id="IPR055128">
    <property type="entry name" value="HypF_C_2"/>
</dbReference>
<feature type="active site" evidence="10">
    <location>
        <position position="20"/>
    </location>
</feature>
<dbReference type="PANTHER" id="PTHR42959:SF1">
    <property type="entry name" value="CARBAMOYLTRANSFERASE HYPF"/>
    <property type="match status" value="1"/>
</dbReference>
<dbReference type="InterPro" id="IPR043129">
    <property type="entry name" value="ATPase_NBD"/>
</dbReference>
<feature type="domain" description="Acylphosphatase-like" evidence="11">
    <location>
        <begin position="5"/>
        <end position="91"/>
    </location>
</feature>
<feature type="active site" evidence="10">
    <location>
        <position position="38"/>
    </location>
</feature>
<dbReference type="Gene3D" id="3.90.870.50">
    <property type="match status" value="1"/>
</dbReference>
<dbReference type="Pfam" id="PF01300">
    <property type="entry name" value="Sua5_yciO_yrdC"/>
    <property type="match status" value="1"/>
</dbReference>
<feature type="domain" description="YrdC-like" evidence="12">
    <location>
        <begin position="201"/>
        <end position="386"/>
    </location>
</feature>
<comment type="catalytic activity">
    <reaction evidence="7 9">
        <text>C-terminal L-cysteinyl-[HypE protein] + carbamoyl phosphate + ATP + H2O = C-terminal S-carboxamide-L-cysteinyl-[HypE protein] + AMP + phosphate + diphosphate + H(+)</text>
        <dbReference type="Rhea" id="RHEA:55636"/>
        <dbReference type="Rhea" id="RHEA-COMP:14247"/>
        <dbReference type="Rhea" id="RHEA-COMP:14392"/>
        <dbReference type="ChEBI" id="CHEBI:15377"/>
        <dbReference type="ChEBI" id="CHEBI:15378"/>
        <dbReference type="ChEBI" id="CHEBI:30616"/>
        <dbReference type="ChEBI" id="CHEBI:33019"/>
        <dbReference type="ChEBI" id="CHEBI:43474"/>
        <dbReference type="ChEBI" id="CHEBI:58228"/>
        <dbReference type="ChEBI" id="CHEBI:76913"/>
        <dbReference type="ChEBI" id="CHEBI:139126"/>
        <dbReference type="ChEBI" id="CHEBI:456215"/>
    </reaction>
</comment>
<comment type="similarity">
    <text evidence="2 9">Belongs to the carbamoyltransferase HypF family.</text>
</comment>
<dbReference type="InterPro" id="IPR017968">
    <property type="entry name" value="Acylphosphatase_CS"/>
</dbReference>
<dbReference type="EC" id="6.2.-.-" evidence="9"/>
<evidence type="ECO:0000313" key="13">
    <source>
        <dbReference type="EMBL" id="KFC88410.1"/>
    </source>
</evidence>
<evidence type="ECO:0000256" key="5">
    <source>
        <dbReference type="ARBA" id="ARBA00022771"/>
    </source>
</evidence>
<evidence type="ECO:0000256" key="10">
    <source>
        <dbReference type="PROSITE-ProRule" id="PRU00520"/>
    </source>
</evidence>
<comment type="catalytic activity">
    <reaction evidence="10">
        <text>an acyl phosphate + H2O = a carboxylate + phosphate + H(+)</text>
        <dbReference type="Rhea" id="RHEA:14965"/>
        <dbReference type="ChEBI" id="CHEBI:15377"/>
        <dbReference type="ChEBI" id="CHEBI:15378"/>
        <dbReference type="ChEBI" id="CHEBI:29067"/>
        <dbReference type="ChEBI" id="CHEBI:43474"/>
        <dbReference type="ChEBI" id="CHEBI:59918"/>
        <dbReference type="EC" id="3.6.1.7"/>
    </reaction>
</comment>
<evidence type="ECO:0000259" key="12">
    <source>
        <dbReference type="PROSITE" id="PS51163"/>
    </source>
</evidence>
<dbReference type="Pfam" id="PF07503">
    <property type="entry name" value="zf-HYPF"/>
    <property type="match status" value="2"/>
</dbReference>
<keyword evidence="13" id="KW-0808">Transferase</keyword>
<keyword evidence="5" id="KW-0863">Zinc-finger</keyword>
<evidence type="ECO:0000256" key="4">
    <source>
        <dbReference type="ARBA" id="ARBA00022723"/>
    </source>
</evidence>
<dbReference type="AlphaFoldDB" id="A0ABD3ZIS1"/>
<evidence type="ECO:0000256" key="6">
    <source>
        <dbReference type="ARBA" id="ARBA00022833"/>
    </source>
</evidence>